<sequence>MNTEWESLRQPKAVSIDELLRSYILRAQLAPGDPLPTEPVLCQMLGCSRNRLREAIQRLQALDVLDVRHGVGTFVGRLSLRPLADVLQFSALVKARVDRKAVRDILDVRIAVDRGMAPTICDRISQDDADELLALCAEMNSLAEQGRMLSVVDRRFHLRLAELAGNDLAGELVVAFWDVMEHIEIDLARQPQDEIVRTAQSHLLMTQCALASDLAGYYEALDMHYESAVRRIGAYVAEQRSDPAAPDSVS</sequence>
<keyword evidence="2" id="KW-0238">DNA-binding</keyword>
<evidence type="ECO:0000256" key="1">
    <source>
        <dbReference type="ARBA" id="ARBA00023015"/>
    </source>
</evidence>
<evidence type="ECO:0000259" key="4">
    <source>
        <dbReference type="PROSITE" id="PS50949"/>
    </source>
</evidence>
<dbReference type="Proteomes" id="UP000516117">
    <property type="component" value="Chromosome"/>
</dbReference>
<evidence type="ECO:0000313" key="5">
    <source>
        <dbReference type="EMBL" id="QNP55255.1"/>
    </source>
</evidence>
<dbReference type="InterPro" id="IPR036388">
    <property type="entry name" value="WH-like_DNA-bd_sf"/>
</dbReference>
<gene>
    <name evidence="5" type="ORF">H9L22_13580</name>
</gene>
<dbReference type="GO" id="GO:0003700">
    <property type="term" value="F:DNA-binding transcription factor activity"/>
    <property type="evidence" value="ECO:0007669"/>
    <property type="project" value="InterPro"/>
</dbReference>
<reference evidence="5 6" key="1">
    <citation type="submission" date="2020-08" db="EMBL/GenBank/DDBJ databases">
        <title>Genome sequence of Tessaracoccus defluvii JCM 17540T.</title>
        <authorList>
            <person name="Hyun D.-W."/>
            <person name="Bae J.-W."/>
        </authorList>
    </citation>
    <scope>NUCLEOTIDE SEQUENCE [LARGE SCALE GENOMIC DNA]</scope>
    <source>
        <strain evidence="5 6">JCM 17540</strain>
    </source>
</reference>
<dbReference type="Gene3D" id="1.20.120.530">
    <property type="entry name" value="GntR ligand-binding domain-like"/>
    <property type="match status" value="1"/>
</dbReference>
<dbReference type="CDD" id="cd07377">
    <property type="entry name" value="WHTH_GntR"/>
    <property type="match status" value="1"/>
</dbReference>
<dbReference type="Gene3D" id="1.10.10.10">
    <property type="entry name" value="Winged helix-like DNA-binding domain superfamily/Winged helix DNA-binding domain"/>
    <property type="match status" value="1"/>
</dbReference>
<keyword evidence="1" id="KW-0805">Transcription regulation</keyword>
<dbReference type="InterPro" id="IPR008920">
    <property type="entry name" value="TF_FadR/GntR_C"/>
</dbReference>
<evidence type="ECO:0000313" key="6">
    <source>
        <dbReference type="Proteomes" id="UP000516117"/>
    </source>
</evidence>
<dbReference type="KEGG" id="tdf:H9L22_13580"/>
<evidence type="ECO:0000256" key="3">
    <source>
        <dbReference type="ARBA" id="ARBA00023163"/>
    </source>
</evidence>
<evidence type="ECO:0000256" key="2">
    <source>
        <dbReference type="ARBA" id="ARBA00023125"/>
    </source>
</evidence>
<protein>
    <submittedName>
        <fullName evidence="5">FadR family transcriptional regulator</fullName>
    </submittedName>
</protein>
<name>A0A7H0H3Y9_9ACTN</name>
<dbReference type="PANTHER" id="PTHR43537">
    <property type="entry name" value="TRANSCRIPTIONAL REGULATOR, GNTR FAMILY"/>
    <property type="match status" value="1"/>
</dbReference>
<dbReference type="EMBL" id="CP060789">
    <property type="protein sequence ID" value="QNP55255.1"/>
    <property type="molecule type" value="Genomic_DNA"/>
</dbReference>
<keyword evidence="3" id="KW-0804">Transcription</keyword>
<keyword evidence="6" id="KW-1185">Reference proteome</keyword>
<dbReference type="PROSITE" id="PS50949">
    <property type="entry name" value="HTH_GNTR"/>
    <property type="match status" value="1"/>
</dbReference>
<dbReference type="SUPFAM" id="SSF46785">
    <property type="entry name" value="Winged helix' DNA-binding domain"/>
    <property type="match status" value="1"/>
</dbReference>
<dbReference type="InterPro" id="IPR036390">
    <property type="entry name" value="WH_DNA-bd_sf"/>
</dbReference>
<organism evidence="5 6">
    <name type="scientific">Tessaracoccus defluvii</name>
    <dbReference type="NCBI Taxonomy" id="1285901"/>
    <lineage>
        <taxon>Bacteria</taxon>
        <taxon>Bacillati</taxon>
        <taxon>Actinomycetota</taxon>
        <taxon>Actinomycetes</taxon>
        <taxon>Propionibacteriales</taxon>
        <taxon>Propionibacteriaceae</taxon>
        <taxon>Tessaracoccus</taxon>
    </lineage>
</organism>
<dbReference type="InterPro" id="IPR011711">
    <property type="entry name" value="GntR_C"/>
</dbReference>
<dbReference type="PANTHER" id="PTHR43537:SF5">
    <property type="entry name" value="UXU OPERON TRANSCRIPTIONAL REGULATOR"/>
    <property type="match status" value="1"/>
</dbReference>
<accession>A0A7H0H3Y9</accession>
<dbReference type="Pfam" id="PF07729">
    <property type="entry name" value="FCD"/>
    <property type="match status" value="1"/>
</dbReference>
<dbReference type="RefSeq" id="WP_187720391.1">
    <property type="nucleotide sequence ID" value="NZ_BAABBL010000014.1"/>
</dbReference>
<dbReference type="Pfam" id="PF00392">
    <property type="entry name" value="GntR"/>
    <property type="match status" value="1"/>
</dbReference>
<dbReference type="InterPro" id="IPR000524">
    <property type="entry name" value="Tscrpt_reg_HTH_GntR"/>
</dbReference>
<dbReference type="GO" id="GO:0003677">
    <property type="term" value="F:DNA binding"/>
    <property type="evidence" value="ECO:0007669"/>
    <property type="project" value="UniProtKB-KW"/>
</dbReference>
<dbReference type="SMART" id="SM00895">
    <property type="entry name" value="FCD"/>
    <property type="match status" value="1"/>
</dbReference>
<proteinExistence type="predicted"/>
<dbReference type="AlphaFoldDB" id="A0A7H0H3Y9"/>
<dbReference type="SUPFAM" id="SSF48008">
    <property type="entry name" value="GntR ligand-binding domain-like"/>
    <property type="match status" value="1"/>
</dbReference>
<dbReference type="SMART" id="SM00345">
    <property type="entry name" value="HTH_GNTR"/>
    <property type="match status" value="1"/>
</dbReference>
<feature type="domain" description="HTH gntR-type" evidence="4">
    <location>
        <begin position="10"/>
        <end position="78"/>
    </location>
</feature>